<proteinExistence type="predicted"/>
<dbReference type="GeneID" id="95983646"/>
<feature type="transmembrane region" description="Helical" evidence="6">
    <location>
        <begin position="313"/>
        <end position="335"/>
    </location>
</feature>
<dbReference type="PANTHER" id="PTHR31794:SF4">
    <property type="entry name" value="AUXIN EFFLUX TRANSPORTER FAMILY PROTEIN (EUROFUNG)"/>
    <property type="match status" value="1"/>
</dbReference>
<accession>A0ABR3QA95</accession>
<feature type="transmembrane region" description="Helical" evidence="6">
    <location>
        <begin position="380"/>
        <end position="406"/>
    </location>
</feature>
<feature type="transmembrane region" description="Helical" evidence="6">
    <location>
        <begin position="104"/>
        <end position="128"/>
    </location>
</feature>
<feature type="transmembrane region" description="Helical" evidence="6">
    <location>
        <begin position="74"/>
        <end position="92"/>
    </location>
</feature>
<feature type="transmembrane region" description="Helical" evidence="6">
    <location>
        <begin position="284"/>
        <end position="301"/>
    </location>
</feature>
<sequence length="412" mass="45168">MPDIHAILETAWSSTSAAISVVLVLTYGFFARKKGLINDEGERNIGKLCTTIFLPCLLFSEVGPLASWDNLREYWMIIAYAVFFQLVSWGFGVAGVRLLRLPHWIVPCIVFNNTTSLPLLLLNCLAKAGTIEELLVDGDTTKKALSRGVVYVLIYSLVANLARFGFGPHMLKDEKAKEEIHAWTHHETPHQHHAPKDDDEGEGEEAAGGPEPAPQSEASPLLGEPPKPADKRWAKRLKRNVKEIMNPPLAGGLTAALFGVVPFLHRWFFTDDSFLAPLTMSFHNLGQLYAVLQMFVLGAHLQSKGYARPQYLALVYLFAFRFAIMPLISSSVVAYVRQHTTVLLDPVFDFVMIIAPVGPPALTLAAIVEMAAPGQATITAVATTVVVSYALAPFVSVGVTLALYVVEGLNYK</sequence>
<gene>
    <name evidence="7" type="ORF">Q8F55_002603</name>
</gene>
<feature type="transmembrane region" description="Helical" evidence="6">
    <location>
        <begin position="244"/>
        <end position="264"/>
    </location>
</feature>
<evidence type="ECO:0000256" key="6">
    <source>
        <dbReference type="SAM" id="Phobius"/>
    </source>
</evidence>
<organism evidence="7 8">
    <name type="scientific">Vanrija albida</name>
    <dbReference type="NCBI Taxonomy" id="181172"/>
    <lineage>
        <taxon>Eukaryota</taxon>
        <taxon>Fungi</taxon>
        <taxon>Dikarya</taxon>
        <taxon>Basidiomycota</taxon>
        <taxon>Agaricomycotina</taxon>
        <taxon>Tremellomycetes</taxon>
        <taxon>Trichosporonales</taxon>
        <taxon>Trichosporonaceae</taxon>
        <taxon>Vanrija</taxon>
    </lineage>
</organism>
<feature type="compositionally biased region" description="Basic and acidic residues" evidence="5">
    <location>
        <begin position="185"/>
        <end position="196"/>
    </location>
</feature>
<name>A0ABR3QA95_9TREE</name>
<evidence type="ECO:0000256" key="1">
    <source>
        <dbReference type="ARBA" id="ARBA00004141"/>
    </source>
</evidence>
<feature type="transmembrane region" description="Helical" evidence="6">
    <location>
        <begin position="51"/>
        <end position="68"/>
    </location>
</feature>
<dbReference type="RefSeq" id="XP_069211583.1">
    <property type="nucleotide sequence ID" value="XM_069351197.1"/>
</dbReference>
<evidence type="ECO:0000313" key="7">
    <source>
        <dbReference type="EMBL" id="KAL1411639.1"/>
    </source>
</evidence>
<feature type="transmembrane region" description="Helical" evidence="6">
    <location>
        <begin position="347"/>
        <end position="368"/>
    </location>
</feature>
<comment type="caution">
    <text evidence="7">The sequence shown here is derived from an EMBL/GenBank/DDBJ whole genome shotgun (WGS) entry which is preliminary data.</text>
</comment>
<reference evidence="7 8" key="1">
    <citation type="submission" date="2023-08" db="EMBL/GenBank/DDBJ databases">
        <title>Annotated Genome Sequence of Vanrija albida AlHP1.</title>
        <authorList>
            <person name="Herzog R."/>
        </authorList>
    </citation>
    <scope>NUCLEOTIDE SEQUENCE [LARGE SCALE GENOMIC DNA]</scope>
    <source>
        <strain evidence="7 8">AlHP1</strain>
    </source>
</reference>
<evidence type="ECO:0008006" key="9">
    <source>
        <dbReference type="Google" id="ProtNLM"/>
    </source>
</evidence>
<comment type="subcellular location">
    <subcellularLocation>
        <location evidence="1">Membrane</location>
        <topology evidence="1">Multi-pass membrane protein</topology>
    </subcellularLocation>
</comment>
<protein>
    <recommendedName>
        <fullName evidence="9">Auxin efflux carrier</fullName>
    </recommendedName>
</protein>
<feature type="region of interest" description="Disordered" evidence="5">
    <location>
        <begin position="185"/>
        <end position="229"/>
    </location>
</feature>
<keyword evidence="8" id="KW-1185">Reference proteome</keyword>
<keyword evidence="4 6" id="KW-0472">Membrane</keyword>
<evidence type="ECO:0000256" key="5">
    <source>
        <dbReference type="SAM" id="MobiDB-lite"/>
    </source>
</evidence>
<dbReference type="Pfam" id="PF03547">
    <property type="entry name" value="Mem_trans"/>
    <property type="match status" value="1"/>
</dbReference>
<feature type="transmembrane region" description="Helical" evidence="6">
    <location>
        <begin position="148"/>
        <end position="166"/>
    </location>
</feature>
<evidence type="ECO:0000256" key="3">
    <source>
        <dbReference type="ARBA" id="ARBA00022989"/>
    </source>
</evidence>
<dbReference type="InterPro" id="IPR004776">
    <property type="entry name" value="Mem_transp_PIN-like"/>
</dbReference>
<dbReference type="EMBL" id="JBBXJM010000002">
    <property type="protein sequence ID" value="KAL1411639.1"/>
    <property type="molecule type" value="Genomic_DNA"/>
</dbReference>
<dbReference type="Proteomes" id="UP001565368">
    <property type="component" value="Unassembled WGS sequence"/>
</dbReference>
<keyword evidence="2 6" id="KW-0812">Transmembrane</keyword>
<evidence type="ECO:0000313" key="8">
    <source>
        <dbReference type="Proteomes" id="UP001565368"/>
    </source>
</evidence>
<dbReference type="PANTHER" id="PTHR31794">
    <property type="entry name" value="AUXIN EFFLUX TRANSPORTER FAMILY PROTEIN (EUROFUNG)"/>
    <property type="match status" value="1"/>
</dbReference>
<evidence type="ECO:0000256" key="2">
    <source>
        <dbReference type="ARBA" id="ARBA00022692"/>
    </source>
</evidence>
<keyword evidence="3 6" id="KW-1133">Transmembrane helix</keyword>
<feature type="transmembrane region" description="Helical" evidence="6">
    <location>
        <begin position="12"/>
        <end position="30"/>
    </location>
</feature>
<evidence type="ECO:0000256" key="4">
    <source>
        <dbReference type="ARBA" id="ARBA00023136"/>
    </source>
</evidence>